<keyword evidence="1" id="KW-0732">Signal</keyword>
<keyword evidence="4" id="KW-1185">Reference proteome</keyword>
<dbReference type="PANTHER" id="PTHR31528">
    <property type="entry name" value="4-AMINO-5-HYDROXYMETHYL-2-METHYLPYRIMIDINE PHOSPHATE SYNTHASE THI11-RELATED"/>
    <property type="match status" value="1"/>
</dbReference>
<proteinExistence type="predicted"/>
<dbReference type="InterPro" id="IPR015168">
    <property type="entry name" value="SsuA/THI5"/>
</dbReference>
<dbReference type="EMBL" id="BONZ01000008">
    <property type="protein sequence ID" value="GIH12576.1"/>
    <property type="molecule type" value="Genomic_DNA"/>
</dbReference>
<dbReference type="RefSeq" id="WP_203916285.1">
    <property type="nucleotide sequence ID" value="NZ_BONZ01000008.1"/>
</dbReference>
<evidence type="ECO:0000259" key="2">
    <source>
        <dbReference type="Pfam" id="PF09084"/>
    </source>
</evidence>
<feature type="domain" description="SsuA/THI5-like" evidence="2">
    <location>
        <begin position="63"/>
        <end position="270"/>
    </location>
</feature>
<dbReference type="Pfam" id="PF09084">
    <property type="entry name" value="NMT1"/>
    <property type="match status" value="1"/>
</dbReference>
<accession>A0A8J3QP23</accession>
<organism evidence="3 4">
    <name type="scientific">Rugosimonospora africana</name>
    <dbReference type="NCBI Taxonomy" id="556532"/>
    <lineage>
        <taxon>Bacteria</taxon>
        <taxon>Bacillati</taxon>
        <taxon>Actinomycetota</taxon>
        <taxon>Actinomycetes</taxon>
        <taxon>Micromonosporales</taxon>
        <taxon>Micromonosporaceae</taxon>
        <taxon>Rugosimonospora</taxon>
    </lineage>
</organism>
<evidence type="ECO:0000313" key="3">
    <source>
        <dbReference type="EMBL" id="GIH12576.1"/>
    </source>
</evidence>
<reference evidence="3" key="1">
    <citation type="submission" date="2021-01" db="EMBL/GenBank/DDBJ databases">
        <title>Whole genome shotgun sequence of Rugosimonospora africana NBRC 104875.</title>
        <authorList>
            <person name="Komaki H."/>
            <person name="Tamura T."/>
        </authorList>
    </citation>
    <scope>NUCLEOTIDE SEQUENCE</scope>
    <source>
        <strain evidence="3">NBRC 104875</strain>
    </source>
</reference>
<gene>
    <name evidence="3" type="ORF">Raf01_07480</name>
</gene>
<feature type="signal peptide" evidence="1">
    <location>
        <begin position="1"/>
        <end position="24"/>
    </location>
</feature>
<name>A0A8J3QP23_9ACTN</name>
<protein>
    <submittedName>
        <fullName evidence="3">Myristoyl transferase</fullName>
    </submittedName>
</protein>
<dbReference type="PROSITE" id="PS51318">
    <property type="entry name" value="TAT"/>
    <property type="match status" value="1"/>
</dbReference>
<dbReference type="PROSITE" id="PS51257">
    <property type="entry name" value="PROKAR_LIPOPROTEIN"/>
    <property type="match status" value="1"/>
</dbReference>
<evidence type="ECO:0000313" key="4">
    <source>
        <dbReference type="Proteomes" id="UP000642748"/>
    </source>
</evidence>
<dbReference type="GO" id="GO:0016740">
    <property type="term" value="F:transferase activity"/>
    <property type="evidence" value="ECO:0007669"/>
    <property type="project" value="UniProtKB-KW"/>
</dbReference>
<feature type="chain" id="PRO_5035243403" evidence="1">
    <location>
        <begin position="25"/>
        <end position="339"/>
    </location>
</feature>
<evidence type="ECO:0000256" key="1">
    <source>
        <dbReference type="SAM" id="SignalP"/>
    </source>
</evidence>
<dbReference type="InterPro" id="IPR027939">
    <property type="entry name" value="NMT1/THI5"/>
</dbReference>
<keyword evidence="3" id="KW-0808">Transferase</keyword>
<comment type="caution">
    <text evidence="3">The sequence shown here is derived from an EMBL/GenBank/DDBJ whole genome shotgun (WGS) entry which is preliminary data.</text>
</comment>
<dbReference type="GO" id="GO:0009228">
    <property type="term" value="P:thiamine biosynthetic process"/>
    <property type="evidence" value="ECO:0007669"/>
    <property type="project" value="InterPro"/>
</dbReference>
<dbReference type="PANTHER" id="PTHR31528:SF15">
    <property type="entry name" value="RIBOFLAVIN-BINDING PROTEIN RIBY"/>
    <property type="match status" value="1"/>
</dbReference>
<dbReference type="AlphaFoldDB" id="A0A8J3QP23"/>
<sequence>MASRRQVLATIAATATAPVTAAIAAPTLVACGRSEKPTGRKAIDKVSVLTGFGTTPRESYSWVADGMGFFREAGIQVSIQPGAPSDANLKILASGKAQFAIVDFVSAVRGASSEWPNFRVIAAIQHSTLLSMVSLPDRRIALPIDLSGKTLGTASAAATQTLFPTYARLAGIDPARVKIVNLLPDQLPAALASGRIDAEGAYLVDTPIIRKAAGGREPVVLPYAKYLTDLYGSVLITTTSLIRTRPDLARRFGTAMLRGIRYAVEAPEDAARVAHAALAVLDPDMVAQTMRQMRPYVDSGVLDETRVMRGISLLEAAGLIGPGLTPDRVVDFSLAPKGA</sequence>
<dbReference type="InterPro" id="IPR006311">
    <property type="entry name" value="TAT_signal"/>
</dbReference>
<dbReference type="Proteomes" id="UP000642748">
    <property type="component" value="Unassembled WGS sequence"/>
</dbReference>
<dbReference type="Gene3D" id="3.40.190.10">
    <property type="entry name" value="Periplasmic binding protein-like II"/>
    <property type="match status" value="2"/>
</dbReference>
<dbReference type="SUPFAM" id="SSF53850">
    <property type="entry name" value="Periplasmic binding protein-like II"/>
    <property type="match status" value="1"/>
</dbReference>